<evidence type="ECO:0000313" key="3">
    <source>
        <dbReference type="Proteomes" id="UP000230423"/>
    </source>
</evidence>
<accession>A0A2G9V292</accession>
<name>A0A2G9V292_TELCI</name>
<evidence type="ECO:0000256" key="1">
    <source>
        <dbReference type="SAM" id="MobiDB-lite"/>
    </source>
</evidence>
<feature type="compositionally biased region" description="Basic and acidic residues" evidence="1">
    <location>
        <begin position="573"/>
        <end position="584"/>
    </location>
</feature>
<dbReference type="Proteomes" id="UP000230423">
    <property type="component" value="Unassembled WGS sequence"/>
</dbReference>
<feature type="compositionally biased region" description="Polar residues" evidence="1">
    <location>
        <begin position="684"/>
        <end position="696"/>
    </location>
</feature>
<feature type="region of interest" description="Disordered" evidence="1">
    <location>
        <begin position="95"/>
        <end position="125"/>
    </location>
</feature>
<feature type="region of interest" description="Disordered" evidence="1">
    <location>
        <begin position="909"/>
        <end position="1003"/>
    </location>
</feature>
<evidence type="ECO:0000313" key="2">
    <source>
        <dbReference type="EMBL" id="PIO76608.1"/>
    </source>
</evidence>
<sequence length="2520" mass="282085">MPRSCDVAGAVHPQHGSDIAHQDQQSAANFATGMLDMSGSSSTGAIVDLLQSNDPLASSESMDVVQSDYPGMASASIPGAPMIDPMLDGQIRTFDITQCPPPPRNDSEATVPARTSPNSCSPGLAGDDETSSLIPSFFYPKEFVQNDLSDLRIEDSPIEKGLVNCQHFRFDIILAMKHHRIGKEDYERTLHELDEMEKEKCVGPLGDLLMKRLGLKRQEQYSHDGKFSVDELVAAFAANATIQESVAKMPERRMSSELFSEFLDDITPMQPNTSADQFHIKTHPDLHSLSPAAPPSLSKSSVLQSGDAMNDLGYLLSDDVIAEFDSMSSSAPAVKPASIGAPPTLDHSEPLSVGAPASFVRSEPQSVGSPANHGEVLFDKPGVSTDASTLLTPGLKEGKVNAETLSRNDMSNAVPTSSSSNVASVQCGQPAVPAHVPFPSSDIATRGRSKESLTKTQQNSFISSQSEEQIPPTVRGSTVFSGKVAPKKPLPENDSTSRKTLEIGAPAEPARRSDAFSNENYGNLSPFVISPEPLSDEEEWWRKDDETPPMLGGTPLKIRSDAIELKSSILERTLENSKPCRDFEMQSSSTMELEVSAKAAVTAAKRSPKRIEEKEAKKEVDRSSQSPPSSQPMRVKTSDEDEDERKSKVAAEHAKKPPRKTNRILFGSDSSSEDSAKEDALLAPSTSRAHQSTSLPSLPLVSRKKSHSPHDHHSPRSGKKKSRKSSLPSRPTKDLKEAVQKSGLSKVELSREVLAKQIAEIIEDERSKLPPEEAKFHKRPLSPASLDVVIQDLMQHHISEDTSPNRELFASKLLGTDIFSKLFFRAGKCVFRHYEELDDFRSKEKGRGRRKGAARKRDTELLRGIRKSREIQKYKDALKAAKEPSEAEKRAAVERAKLEAMPWLARSTFKPDVQQGTSSRFVIPKKSSGNRSGGESATSRATNEVKQETARQVEADVKPSHHKNDDRVSEHHRSGSSNDKINLARRSRSPPPHSVGGKSVPRMHDERLAKVESPVSRKVAEVSASFSFYWMPRSHKAKAKHTWPLKRWRSASAVIEEAVEVCPDSALGEHPEDDSVFEGEMENVDIAVDSFAEVRLEKPPTSMESSNAFPTTSFVSARESELAALALQEEMSRSEQGSPDDQYDALRYLAAMPESEFSGHSDAYEPSTSSLAAKKSAAPKNVSAVLEVPPRVFPAEPLRSEEAHFEQADWIRMDPVTQPFYGAEFDNDPWRLPASSAPALPLKHPTEIIHTTDTEPGGNSLYSTLQEELDTIVRDTLGDTLYSPTAISGALPITTKPVVEKFQWPKPDVPVRSYALDTILPPLMCDKSKIAILDMCRCKRCTTRCEYFCDHEEWKYLYECAISCRKEREEAERRRLPTPDQVCSETFELSKKSEKKSTKSAWKVWQHTSDRDQLSITRAPSNMSSFTKIPAAESAKNRRWIYQRTSASQKFTTLSAKREYCELKRLSCMENVVVLREELQFCKDRESFSGFASPTVIVLRCENEAQASAQTIMPIYQVSHEKTTMSIFSAPVNVDLRRDGPSSEFKTSVPIARTEIFGTEVVDLSVSYEQEDDALSARATINVPRKTSALLNSSSYSVAFSAPQWIVQKSTCSSEISLPYPRHDATVFNSRHSNVERKRVDVSLSTSVKLPIPRKTKSSFAYYHADEGFQANEPSLQAEISLPLPVSDVTFYKSSQLRVRRKRVGAAANTDIVLPIPRSEAFILTVYELETNKKREDFQATADHSIPLPREENTILNITEVKFDRCRQELAEISIGAMPIPRMEYTTTNILKLNVKRKRAGFAAASDAVITIPRVCLAAFSAAEAEFVHIREDRLGCSEKVVPIPRKENTVFNSLTLRVKRSKKPMTEPSSYRHPIARDEEAKLAVCDLTARRLRAGEEKELCYAHPIPNVCETVCTITARSFDMVNREVYVFESNKVMNIAAEEDTSTHIIDMNVRRLRKDQLSLVQKVTNYSARDQYALATLSRKDSFENELSSDEVSKSSSTIVPIPREDVEVLRLSTIRMSRKRKHEEESTLLVKRIKIEDRAGLFITEKSFSSDANRITEVVYVKDPRLPLQCSNSFIQLSNKWRYFAHQHMPHLVFSSYLITQFATLLQRVFAGGVDRCTITMNDLNKLIANVDGRYDLGVFTDPNKVMATSSDPSGPIWNRLMKLRMQRNSTELLNRKTLAPLYIFLGMTNLPRVGKPWRKWLKPIDATTESRIGCQLALCMRIPDLVGVDDMDPKLQAIKMWWTFMMIRGTLPWYIYPCFSRRQLFVLVRLLEALEEVERPPFCLYPPKLFFKAVKKVLRHPRVDLIPKDIYHPDITTMATLLKMKRNRVFHVDRSLPELLSHWMDDMNKIDVYLAADVKLDTMRPSSFLTQGEWVWKNFGQGCVPDGIKYDRNVKVEATIEQLTECLADVSLTLEQRKQISVLRTALGAWSKYDSGPSIDQIPVDIINPFALSASLIALLPMPEGFVDECFAFLEKVISSVPDNLKIYFVLTVQKYVFRFRKSQASYAKIQ</sequence>
<feature type="compositionally biased region" description="Basic and acidic residues" evidence="1">
    <location>
        <begin position="489"/>
        <end position="501"/>
    </location>
</feature>
<feature type="region of interest" description="Disordered" evidence="1">
    <location>
        <begin position="331"/>
        <end position="351"/>
    </location>
</feature>
<feature type="compositionally biased region" description="Low complexity" evidence="1">
    <location>
        <begin position="623"/>
        <end position="632"/>
    </location>
</feature>
<keyword evidence="3" id="KW-1185">Reference proteome</keyword>
<reference evidence="2 3" key="1">
    <citation type="submission" date="2015-09" db="EMBL/GenBank/DDBJ databases">
        <title>Draft genome of the parasitic nematode Teladorsagia circumcincta isolate WARC Sus (inbred).</title>
        <authorList>
            <person name="Mitreva M."/>
        </authorList>
    </citation>
    <scope>NUCLEOTIDE SEQUENCE [LARGE SCALE GENOMIC DNA]</scope>
    <source>
        <strain evidence="2 3">S</strain>
    </source>
</reference>
<dbReference type="OrthoDB" id="270417at2759"/>
<feature type="compositionally biased region" description="Basic residues" evidence="1">
    <location>
        <begin position="715"/>
        <end position="724"/>
    </location>
</feature>
<feature type="compositionally biased region" description="Polar residues" evidence="1">
    <location>
        <begin position="454"/>
        <end position="468"/>
    </location>
</feature>
<protein>
    <submittedName>
        <fullName evidence="2">Uncharacterized protein</fullName>
    </submittedName>
</protein>
<feature type="compositionally biased region" description="Polar residues" evidence="1">
    <location>
        <begin position="927"/>
        <end position="942"/>
    </location>
</feature>
<dbReference type="EMBL" id="KZ345040">
    <property type="protein sequence ID" value="PIO76608.1"/>
    <property type="molecule type" value="Genomic_DNA"/>
</dbReference>
<feature type="compositionally biased region" description="Basic and acidic residues" evidence="1">
    <location>
        <begin position="609"/>
        <end position="622"/>
    </location>
</feature>
<feature type="region of interest" description="Disordered" evidence="1">
    <location>
        <begin position="573"/>
        <end position="742"/>
    </location>
</feature>
<feature type="region of interest" description="Disordered" evidence="1">
    <location>
        <begin position="842"/>
        <end position="861"/>
    </location>
</feature>
<proteinExistence type="predicted"/>
<feature type="compositionally biased region" description="Basic and acidic residues" evidence="1">
    <location>
        <begin position="943"/>
        <end position="973"/>
    </location>
</feature>
<organism evidence="2 3">
    <name type="scientific">Teladorsagia circumcincta</name>
    <name type="common">Brown stomach worm</name>
    <name type="synonym">Ostertagia circumcincta</name>
    <dbReference type="NCBI Taxonomy" id="45464"/>
    <lineage>
        <taxon>Eukaryota</taxon>
        <taxon>Metazoa</taxon>
        <taxon>Ecdysozoa</taxon>
        <taxon>Nematoda</taxon>
        <taxon>Chromadorea</taxon>
        <taxon>Rhabditida</taxon>
        <taxon>Rhabditina</taxon>
        <taxon>Rhabditomorpha</taxon>
        <taxon>Strongyloidea</taxon>
        <taxon>Trichostrongylidae</taxon>
        <taxon>Teladorsagia</taxon>
    </lineage>
</organism>
<feature type="compositionally biased region" description="Basic and acidic residues" evidence="1">
    <location>
        <begin position="644"/>
        <end position="655"/>
    </location>
</feature>
<feature type="region of interest" description="Disordered" evidence="1">
    <location>
        <begin position="433"/>
        <end position="530"/>
    </location>
</feature>
<gene>
    <name evidence="2" type="ORF">TELCIR_01322</name>
</gene>